<evidence type="ECO:0000256" key="1">
    <source>
        <dbReference type="SAM" id="Phobius"/>
    </source>
</evidence>
<gene>
    <name evidence="2" type="ORF">Ldro_1974</name>
</gene>
<name>A0A0W0SQX4_9GAMM</name>
<feature type="transmembrane region" description="Helical" evidence="1">
    <location>
        <begin position="33"/>
        <end position="57"/>
    </location>
</feature>
<keyword evidence="1" id="KW-1133">Transmembrane helix</keyword>
<evidence type="ECO:0000313" key="3">
    <source>
        <dbReference type="Proteomes" id="UP000054736"/>
    </source>
</evidence>
<dbReference type="EMBL" id="LNXY01000027">
    <property type="protein sequence ID" value="KTC85649.1"/>
    <property type="molecule type" value="Genomic_DNA"/>
</dbReference>
<dbReference type="OrthoDB" id="8453239at2"/>
<keyword evidence="1" id="KW-0472">Membrane</keyword>
<sequence length="66" mass="7740">MLGWLVRMLLVVSSSITSLFISRDVLNFSIFKMVIAVLLFTLFVFIVAFWPSLVNLFRREKKEKDN</sequence>
<reference evidence="2 3" key="1">
    <citation type="submission" date="2015-11" db="EMBL/GenBank/DDBJ databases">
        <title>Genomic analysis of 38 Legionella species identifies large and diverse effector repertoires.</title>
        <authorList>
            <person name="Burstein D."/>
            <person name="Amaro F."/>
            <person name="Zusman T."/>
            <person name="Lifshitz Z."/>
            <person name="Cohen O."/>
            <person name="Gilbert J.A."/>
            <person name="Pupko T."/>
            <person name="Shuman H.A."/>
            <person name="Segal G."/>
        </authorList>
    </citation>
    <scope>NUCLEOTIDE SEQUENCE [LARGE SCALE GENOMIC DNA]</scope>
    <source>
        <strain evidence="2 3">ATCC 700990</strain>
    </source>
</reference>
<proteinExistence type="predicted"/>
<dbReference type="PATRIC" id="fig|1212489.4.peg.2086"/>
<dbReference type="Proteomes" id="UP000054736">
    <property type="component" value="Unassembled WGS sequence"/>
</dbReference>
<protein>
    <submittedName>
        <fullName evidence="2">Uncharacterized protein</fullName>
    </submittedName>
</protein>
<dbReference type="STRING" id="1212489.Ldro_1974"/>
<comment type="caution">
    <text evidence="2">The sequence shown here is derived from an EMBL/GenBank/DDBJ whole genome shotgun (WGS) entry which is preliminary data.</text>
</comment>
<accession>A0A0W0SQX4</accession>
<evidence type="ECO:0000313" key="2">
    <source>
        <dbReference type="EMBL" id="KTC85649.1"/>
    </source>
</evidence>
<organism evidence="2 3">
    <name type="scientific">Legionella drozanskii LLAP-1</name>
    <dbReference type="NCBI Taxonomy" id="1212489"/>
    <lineage>
        <taxon>Bacteria</taxon>
        <taxon>Pseudomonadati</taxon>
        <taxon>Pseudomonadota</taxon>
        <taxon>Gammaproteobacteria</taxon>
        <taxon>Legionellales</taxon>
        <taxon>Legionellaceae</taxon>
        <taxon>Legionella</taxon>
    </lineage>
</organism>
<keyword evidence="3" id="KW-1185">Reference proteome</keyword>
<dbReference type="AlphaFoldDB" id="A0A0W0SQX4"/>
<keyword evidence="1" id="KW-0812">Transmembrane</keyword>
<dbReference type="RefSeq" id="WP_058496264.1">
    <property type="nucleotide sequence ID" value="NZ_CAAAIU010000005.1"/>
</dbReference>